<comment type="caution">
    <text evidence="2">The sequence shown here is derived from an EMBL/GenBank/DDBJ whole genome shotgun (WGS) entry which is preliminary data.</text>
</comment>
<feature type="non-terminal residue" evidence="2">
    <location>
        <position position="1"/>
    </location>
</feature>
<organism evidence="2 3">
    <name type="scientific">Allacma fusca</name>
    <dbReference type="NCBI Taxonomy" id="39272"/>
    <lineage>
        <taxon>Eukaryota</taxon>
        <taxon>Metazoa</taxon>
        <taxon>Ecdysozoa</taxon>
        <taxon>Arthropoda</taxon>
        <taxon>Hexapoda</taxon>
        <taxon>Collembola</taxon>
        <taxon>Symphypleona</taxon>
        <taxon>Sminthuridae</taxon>
        <taxon>Allacma</taxon>
    </lineage>
</organism>
<sequence>MKILIRLIIGLVAVTCALTLTSPLGYRVKRWGRENYPSFELNFDCRDRPVGFYADVEHDCQVFHMCDADGVRIPHICPNDTAFHQQYRVCDWAYNVDCQDSPNWKLRDLSMCI</sequence>
<proteinExistence type="predicted"/>
<protein>
    <recommendedName>
        <fullName evidence="1">Chitin-binding type-2 domain-containing protein</fullName>
    </recommendedName>
</protein>
<accession>A0A8J2J7V7</accession>
<dbReference type="Proteomes" id="UP000708208">
    <property type="component" value="Unassembled WGS sequence"/>
</dbReference>
<dbReference type="AlphaFoldDB" id="A0A8J2J7V7"/>
<dbReference type="EMBL" id="CAJVCH010030054">
    <property type="protein sequence ID" value="CAG7708409.1"/>
    <property type="molecule type" value="Genomic_DNA"/>
</dbReference>
<dbReference type="Pfam" id="PF01607">
    <property type="entry name" value="CBM_14"/>
    <property type="match status" value="1"/>
</dbReference>
<evidence type="ECO:0000259" key="1">
    <source>
        <dbReference type="PROSITE" id="PS50940"/>
    </source>
</evidence>
<gene>
    <name evidence="2" type="ORF">AFUS01_LOCUS4771</name>
</gene>
<dbReference type="GO" id="GO:0005576">
    <property type="term" value="C:extracellular region"/>
    <property type="evidence" value="ECO:0007669"/>
    <property type="project" value="InterPro"/>
</dbReference>
<dbReference type="SMART" id="SM00494">
    <property type="entry name" value="ChtBD2"/>
    <property type="match status" value="1"/>
</dbReference>
<evidence type="ECO:0000313" key="2">
    <source>
        <dbReference type="EMBL" id="CAG7708409.1"/>
    </source>
</evidence>
<feature type="domain" description="Chitin-binding type-2" evidence="1">
    <location>
        <begin position="42"/>
        <end position="100"/>
    </location>
</feature>
<dbReference type="PANTHER" id="PTHR22933">
    <property type="entry name" value="FI18007P1-RELATED"/>
    <property type="match status" value="1"/>
</dbReference>
<keyword evidence="3" id="KW-1185">Reference proteome</keyword>
<dbReference type="PANTHER" id="PTHR22933:SF43">
    <property type="entry name" value="LP10131P"/>
    <property type="match status" value="1"/>
</dbReference>
<reference evidence="2" key="1">
    <citation type="submission" date="2021-06" db="EMBL/GenBank/DDBJ databases">
        <authorList>
            <person name="Hodson N. C."/>
            <person name="Mongue J. A."/>
            <person name="Jaron S. K."/>
        </authorList>
    </citation>
    <scope>NUCLEOTIDE SEQUENCE</scope>
</reference>
<dbReference type="PROSITE" id="PS50940">
    <property type="entry name" value="CHIT_BIND_II"/>
    <property type="match status" value="1"/>
</dbReference>
<evidence type="ECO:0000313" key="3">
    <source>
        <dbReference type="Proteomes" id="UP000708208"/>
    </source>
</evidence>
<name>A0A8J2J7V7_9HEXA</name>
<dbReference type="OrthoDB" id="10065127at2759"/>
<dbReference type="GO" id="GO:0008061">
    <property type="term" value="F:chitin binding"/>
    <property type="evidence" value="ECO:0007669"/>
    <property type="project" value="InterPro"/>
</dbReference>
<dbReference type="InterPro" id="IPR002557">
    <property type="entry name" value="Chitin-bd_dom"/>
</dbReference>
<dbReference type="InterPro" id="IPR052976">
    <property type="entry name" value="Scoloptoxin-like"/>
</dbReference>